<accession>A0ACC2SI81</accession>
<comment type="caution">
    <text evidence="1">The sequence shown here is derived from an EMBL/GenBank/DDBJ whole genome shotgun (WGS) entry which is preliminary data.</text>
</comment>
<keyword evidence="2" id="KW-1185">Reference proteome</keyword>
<organism evidence="1 2">
    <name type="scientific">Entomophthora muscae</name>
    <dbReference type="NCBI Taxonomy" id="34485"/>
    <lineage>
        <taxon>Eukaryota</taxon>
        <taxon>Fungi</taxon>
        <taxon>Fungi incertae sedis</taxon>
        <taxon>Zoopagomycota</taxon>
        <taxon>Entomophthoromycotina</taxon>
        <taxon>Entomophthoromycetes</taxon>
        <taxon>Entomophthorales</taxon>
        <taxon>Entomophthoraceae</taxon>
        <taxon>Entomophthora</taxon>
    </lineage>
</organism>
<dbReference type="Proteomes" id="UP001165960">
    <property type="component" value="Unassembled WGS sequence"/>
</dbReference>
<reference evidence="1" key="1">
    <citation type="submission" date="2022-04" db="EMBL/GenBank/DDBJ databases">
        <title>Genome of the entomopathogenic fungus Entomophthora muscae.</title>
        <authorList>
            <person name="Elya C."/>
            <person name="Lovett B.R."/>
            <person name="Lee E."/>
            <person name="Macias A.M."/>
            <person name="Hajek A.E."/>
            <person name="De Bivort B.L."/>
            <person name="Kasson M.T."/>
            <person name="De Fine Licht H.H."/>
            <person name="Stajich J.E."/>
        </authorList>
    </citation>
    <scope>NUCLEOTIDE SEQUENCE</scope>
    <source>
        <strain evidence="1">Berkeley</strain>
    </source>
</reference>
<gene>
    <name evidence="1" type="ORF">DSO57_1014901</name>
</gene>
<evidence type="ECO:0000313" key="2">
    <source>
        <dbReference type="Proteomes" id="UP001165960"/>
    </source>
</evidence>
<proteinExistence type="predicted"/>
<dbReference type="EMBL" id="QTSX02005028">
    <property type="protein sequence ID" value="KAJ9062050.1"/>
    <property type="molecule type" value="Genomic_DNA"/>
</dbReference>
<name>A0ACC2SI81_9FUNG</name>
<protein>
    <submittedName>
        <fullName evidence="1">Uncharacterized protein</fullName>
    </submittedName>
</protein>
<sequence length="338" mass="37754">MSVIVWVGAAGEVLNVVSLVCSATILFTLVVLAIHNYRLVNRISLRLTAGIAVIDILNHANNIVHRILADGSMCVFSGMLRVAGRQMYCFLNIAIAVNLQLIFINGLRPSAKWEMFYWGIPVFLVTVMNSPPLFLGMFGHDGSRCFLKSSNKQQERILLGINFSCVMIVTFLYCCGVTLVVGFRLRSKLRIVQNLAPHRFQRDIEAASVEKSLKKLLFRITLYPLTFIISMFFYFVVTIMYILDTSDTTTFALAKLGLSLTGMLGFGAFLMDPTLHVASKSMLAKFLPPEKQLYSPEKSLISDSSSTIELSRIPLTYRQFDNASSEPRVGGNNNLRLL</sequence>
<evidence type="ECO:0000313" key="1">
    <source>
        <dbReference type="EMBL" id="KAJ9062050.1"/>
    </source>
</evidence>